<dbReference type="SUPFAM" id="SSF81383">
    <property type="entry name" value="F-box domain"/>
    <property type="match status" value="1"/>
</dbReference>
<dbReference type="PROSITE" id="PS50181">
    <property type="entry name" value="FBOX"/>
    <property type="match status" value="1"/>
</dbReference>
<proteinExistence type="predicted"/>
<comment type="caution">
    <text evidence="2">The sequence shown here is derived from an EMBL/GenBank/DDBJ whole genome shotgun (WGS) entry which is preliminary data.</text>
</comment>
<feature type="domain" description="F-box" evidence="1">
    <location>
        <begin position="16"/>
        <end position="64"/>
    </location>
</feature>
<dbReference type="Pfam" id="PF00646">
    <property type="entry name" value="F-box"/>
    <property type="match status" value="1"/>
</dbReference>
<name>A0A423VAK6_CYTCH</name>
<protein>
    <recommendedName>
        <fullName evidence="1">F-box domain-containing protein</fullName>
    </recommendedName>
</protein>
<reference evidence="2 3" key="1">
    <citation type="submission" date="2015-09" db="EMBL/GenBank/DDBJ databases">
        <title>Host preference determinants of Valsa canker pathogens revealed by comparative genomics.</title>
        <authorList>
            <person name="Yin Z."/>
            <person name="Huang L."/>
        </authorList>
    </citation>
    <scope>NUCLEOTIDE SEQUENCE [LARGE SCALE GENOMIC DNA]</scope>
    <source>
        <strain evidence="2 3">YSFL</strain>
    </source>
</reference>
<dbReference type="Proteomes" id="UP000284375">
    <property type="component" value="Unassembled WGS sequence"/>
</dbReference>
<keyword evidence="3" id="KW-1185">Reference proteome</keyword>
<dbReference type="EMBL" id="LJZO01000073">
    <property type="protein sequence ID" value="ROV87934.1"/>
    <property type="molecule type" value="Genomic_DNA"/>
</dbReference>
<evidence type="ECO:0000313" key="3">
    <source>
        <dbReference type="Proteomes" id="UP000284375"/>
    </source>
</evidence>
<dbReference type="OrthoDB" id="3481585at2759"/>
<evidence type="ECO:0000313" key="2">
    <source>
        <dbReference type="EMBL" id="ROV87934.1"/>
    </source>
</evidence>
<dbReference type="InterPro" id="IPR036047">
    <property type="entry name" value="F-box-like_dom_sf"/>
</dbReference>
<organism evidence="2 3">
    <name type="scientific">Cytospora chrysosperma</name>
    <name type="common">Cytospora canker fungus</name>
    <name type="synonym">Sphaeria chrysosperma</name>
    <dbReference type="NCBI Taxonomy" id="252740"/>
    <lineage>
        <taxon>Eukaryota</taxon>
        <taxon>Fungi</taxon>
        <taxon>Dikarya</taxon>
        <taxon>Ascomycota</taxon>
        <taxon>Pezizomycotina</taxon>
        <taxon>Sordariomycetes</taxon>
        <taxon>Sordariomycetidae</taxon>
        <taxon>Diaporthales</taxon>
        <taxon>Cytosporaceae</taxon>
        <taxon>Cytospora</taxon>
    </lineage>
</organism>
<gene>
    <name evidence="2" type="ORF">VSDG_09479</name>
</gene>
<dbReference type="AlphaFoldDB" id="A0A423VAK6"/>
<sequence>MASSSDREVVQTGAQTSALTCLAPEILCLIISFLDPISLISLSQSSRGLRSFIQPTRAHLVQRLLSLELLPGNNGVNQSVPLFRGRDSTMHPDPTDVQAWEGIRYACAGCLRLRSHMHFDNHSIMQLGLRKPPPGSLEATKLTDLEPPDDSGNLRNKWQRIQQRKEEARQNYKIWQRDYHNAIHISWDLITPDYIALRDQEAEEAEKYICGTARHLRRCNECRYERGDFRRHTTSNYNTSEVPIIKSRRRKFHTNFERYFPGLFPDLFPPSEQRYRSMRAPHRRDAHLNPWVLSMARCKRCGLFKELAAFRHGGIFQYWKPSGHASWLHRIPNGDGARPGSTESRFCSPCFAELHGPGALLESLAGFALTIAEADLSDTARFLQFGWATVVHHEGWLWQIAHQSPRNAGLAAKALRVLNLSGSGHGEEGIKEVRFEELDMEALHTLHQEISRFVHHEASEESKEHMRDWVVFKIWLEDYEKGERAYLAFREIVRRIKANPGLLVDYAMLQTDS</sequence>
<evidence type="ECO:0000259" key="1">
    <source>
        <dbReference type="PROSITE" id="PS50181"/>
    </source>
</evidence>
<dbReference type="InterPro" id="IPR001810">
    <property type="entry name" value="F-box_dom"/>
</dbReference>
<accession>A0A423VAK6</accession>